<feature type="compositionally biased region" description="Basic and acidic residues" evidence="6">
    <location>
        <begin position="878"/>
        <end position="888"/>
    </location>
</feature>
<reference evidence="10 11" key="1">
    <citation type="submission" date="2020-01" db="EMBL/GenBank/DDBJ databases">
        <authorList>
            <person name="Peng S.Y."/>
            <person name="Li J."/>
            <person name="Wang M."/>
            <person name="Wang L."/>
            <person name="Wang C.Q."/>
            <person name="Wang J.R."/>
        </authorList>
    </citation>
    <scope>NUCLEOTIDE SEQUENCE [LARGE SCALE GENOMIC DNA]</scope>
    <source>
        <strain evidence="10 11">XCT-34</strain>
    </source>
</reference>
<name>A0ABW9ZBV3_9HYPH</name>
<evidence type="ECO:0000259" key="9">
    <source>
        <dbReference type="Pfam" id="PF13567"/>
    </source>
</evidence>
<gene>
    <name evidence="10" type="ORF">GWI71_01240</name>
</gene>
<feature type="compositionally biased region" description="Pro residues" evidence="6">
    <location>
        <begin position="1092"/>
        <end position="1119"/>
    </location>
</feature>
<keyword evidence="4 7" id="KW-1133">Transmembrane helix</keyword>
<protein>
    <submittedName>
        <fullName evidence="10">DUF4131 domain-containing protein</fullName>
    </submittedName>
</protein>
<evidence type="ECO:0000313" key="11">
    <source>
        <dbReference type="Proteomes" id="UP000541347"/>
    </source>
</evidence>
<dbReference type="Pfam" id="PF03772">
    <property type="entry name" value="Competence"/>
    <property type="match status" value="1"/>
</dbReference>
<evidence type="ECO:0000259" key="8">
    <source>
        <dbReference type="Pfam" id="PF03772"/>
    </source>
</evidence>
<feature type="transmembrane region" description="Helical" evidence="7">
    <location>
        <begin position="383"/>
        <end position="414"/>
    </location>
</feature>
<dbReference type="Pfam" id="PF13567">
    <property type="entry name" value="DUF4131"/>
    <property type="match status" value="1"/>
</dbReference>
<evidence type="ECO:0000256" key="3">
    <source>
        <dbReference type="ARBA" id="ARBA00022692"/>
    </source>
</evidence>
<feature type="transmembrane region" description="Helical" evidence="7">
    <location>
        <begin position="538"/>
        <end position="556"/>
    </location>
</feature>
<feature type="region of interest" description="Disordered" evidence="6">
    <location>
        <begin position="1"/>
        <end position="29"/>
    </location>
</feature>
<feature type="transmembrane region" description="Helical" evidence="7">
    <location>
        <begin position="590"/>
        <end position="606"/>
    </location>
</feature>
<dbReference type="Proteomes" id="UP000541347">
    <property type="component" value="Unassembled WGS sequence"/>
</dbReference>
<evidence type="ECO:0000256" key="7">
    <source>
        <dbReference type="SAM" id="Phobius"/>
    </source>
</evidence>
<dbReference type="InterPro" id="IPR052159">
    <property type="entry name" value="Competence_DNA_uptake"/>
</dbReference>
<dbReference type="InterPro" id="IPR025405">
    <property type="entry name" value="DUF4131"/>
</dbReference>
<proteinExistence type="predicted"/>
<keyword evidence="2" id="KW-1003">Cell membrane</keyword>
<feature type="compositionally biased region" description="Basic and acidic residues" evidence="6">
    <location>
        <begin position="1028"/>
        <end position="1059"/>
    </location>
</feature>
<dbReference type="EMBL" id="JAABLP010000001">
    <property type="protein sequence ID" value="NBN62299.1"/>
    <property type="molecule type" value="Genomic_DNA"/>
</dbReference>
<accession>A0ABW9ZBV3</accession>
<feature type="domain" description="DUF4131" evidence="9">
    <location>
        <begin position="95"/>
        <end position="247"/>
    </location>
</feature>
<feature type="transmembrane region" description="Helical" evidence="7">
    <location>
        <begin position="353"/>
        <end position="371"/>
    </location>
</feature>
<feature type="transmembrane region" description="Helical" evidence="7">
    <location>
        <begin position="326"/>
        <end position="347"/>
    </location>
</feature>
<feature type="compositionally biased region" description="Low complexity" evidence="6">
    <location>
        <begin position="765"/>
        <end position="779"/>
    </location>
</feature>
<dbReference type="PANTHER" id="PTHR30619:SF1">
    <property type="entry name" value="RECOMBINATION PROTEIN 2"/>
    <property type="match status" value="1"/>
</dbReference>
<keyword evidence="11" id="KW-1185">Reference proteome</keyword>
<evidence type="ECO:0000256" key="5">
    <source>
        <dbReference type="ARBA" id="ARBA00023136"/>
    </source>
</evidence>
<feature type="region of interest" description="Disordered" evidence="6">
    <location>
        <begin position="765"/>
        <end position="818"/>
    </location>
</feature>
<dbReference type="PANTHER" id="PTHR30619">
    <property type="entry name" value="DNA INTERNALIZATION/COMPETENCE PROTEIN COMEC/REC2"/>
    <property type="match status" value="1"/>
</dbReference>
<feature type="region of interest" description="Disordered" evidence="6">
    <location>
        <begin position="677"/>
        <end position="697"/>
    </location>
</feature>
<feature type="transmembrane region" description="Helical" evidence="7">
    <location>
        <begin position="124"/>
        <end position="149"/>
    </location>
</feature>
<evidence type="ECO:0000256" key="1">
    <source>
        <dbReference type="ARBA" id="ARBA00004651"/>
    </source>
</evidence>
<dbReference type="NCBIfam" id="TIGR00360">
    <property type="entry name" value="ComEC_N-term"/>
    <property type="match status" value="1"/>
</dbReference>
<feature type="transmembrane region" description="Helical" evidence="7">
    <location>
        <begin position="506"/>
        <end position="526"/>
    </location>
</feature>
<sequence length="1130" mass="115909">MRQGEETAPEDGRADDAPQPSHAPAGSLRSRARAAAGAWPLARALRIWWNPRRPSPDARAAAPAARRSAEDHRLLHVAFAFAAGVGLYFSLPQEPAPGVLLGLAGALAAWIAHRHLGGRTSVPLLLFAALACGLAAGALRTATVAAPVLQTARSTTLTGTVLSLTPTASGSQLVLAVETADGLGRQTPPARVRLSLRGSQGEGLLPGDRLRLSARLLPPSGPVRPGSYDFAFAAFYQGIGATGFAFGTPERLQPRADSRVLDALAAVDRLRHAVAREAEAVLGPGDASAIVAALLVGLRGHISEAADADLREAGLSHVLSISGLHMVLFAGGMYWVVLAGLALVPGFALRLPLHRIAAGAALLAATCYLFLSGASVPTQRSYLMIALVFIGLMTGRRGLSLRSVALAALVLLAWRPEDLFSPGFQMSFAAVICLIAAYDDHGRHRRASRDRRKARRPAGPLAAVLGGLWLWLAGLTATSLIAGLATGVIAAYHFDRLSPYGLVGNLLAMPAVSLLVMPAGVAAFLLQPLGLAAPALHVMGEGIGIMLAAARFTAGLSDTDGVIGALPAGAALALTGAVFWGFLAEGRWRLLAAVPTVAGLVLWAAHRPPDLYIGERGTQVAARDADGVLRVSGGRIGFAAEVWLTGEGIADRHFSAHRPVPAQTRCDPLGCVIDAHAPGQSRPAPTGSARPDAPTLAPASVPASVLASISASTPASAPVIAAASAPLGEPARFSVKAPISAPVSVPVNVPVSAEAELPIGAPARAPATRAAPASAADPEAGSRLDADPMNPLGTGADPGSGPRPSPGVQTGSHAAHPTDRQTDLLAAHPTHRQTALQTALVAGPRSGNHPGLRSGPAGAGPSGAGPDEEAGQDQGAGQDERARQDEGAGRGPDSAQPEALPLRIALSRKLEALESDCARADIVVTALTAPPGCAAPLIFDASRRDLGVVAIWLADDAAVPDADQTEGEQASSSPAQTDLAQTDPAQTDPAHMHPAQTAPMQTDPRQTDPAQPGPGRTDPGRSQPLGHDPARPELARPELARPELVRPELVRPDPARPDVTRLATLRIERIAYSRPPGHRPWQLPVGRGGPLPSAPTLPDPALPDSSPPDTSPPDPAPPDPDGDPGAAPAP</sequence>
<feature type="transmembrane region" description="Helical" evidence="7">
    <location>
        <begin position="562"/>
        <end position="583"/>
    </location>
</feature>
<feature type="region of interest" description="Disordered" evidence="6">
    <location>
        <begin position="842"/>
        <end position="899"/>
    </location>
</feature>
<keyword evidence="3 7" id="KW-0812">Transmembrane</keyword>
<feature type="domain" description="ComEC/Rec2-related protein" evidence="8">
    <location>
        <begin position="294"/>
        <end position="586"/>
    </location>
</feature>
<evidence type="ECO:0000256" key="6">
    <source>
        <dbReference type="SAM" id="MobiDB-lite"/>
    </source>
</evidence>
<comment type="caution">
    <text evidence="10">The sequence shown here is derived from an EMBL/GenBank/DDBJ whole genome shotgun (WGS) entry which is preliminary data.</text>
</comment>
<feature type="transmembrane region" description="Helical" evidence="7">
    <location>
        <begin position="420"/>
        <end position="440"/>
    </location>
</feature>
<evidence type="ECO:0000313" key="10">
    <source>
        <dbReference type="EMBL" id="NBN62299.1"/>
    </source>
</evidence>
<feature type="transmembrane region" description="Helical" evidence="7">
    <location>
        <begin position="461"/>
        <end position="494"/>
    </location>
</feature>
<keyword evidence="5 7" id="KW-0472">Membrane</keyword>
<evidence type="ECO:0000256" key="2">
    <source>
        <dbReference type="ARBA" id="ARBA00022475"/>
    </source>
</evidence>
<feature type="transmembrane region" description="Helical" evidence="7">
    <location>
        <begin position="74"/>
        <end position="90"/>
    </location>
</feature>
<evidence type="ECO:0000256" key="4">
    <source>
        <dbReference type="ARBA" id="ARBA00022989"/>
    </source>
</evidence>
<feature type="region of interest" description="Disordered" evidence="6">
    <location>
        <begin position="960"/>
        <end position="1130"/>
    </location>
</feature>
<feature type="compositionally biased region" description="Polar residues" evidence="6">
    <location>
        <begin position="967"/>
        <end position="985"/>
    </location>
</feature>
<comment type="subcellular location">
    <subcellularLocation>
        <location evidence="1">Cell membrane</location>
        <topology evidence="1">Multi-pass membrane protein</topology>
    </subcellularLocation>
</comment>
<dbReference type="RefSeq" id="WP_161673140.1">
    <property type="nucleotide sequence ID" value="NZ_JAABLP010000001.1"/>
</dbReference>
<dbReference type="InterPro" id="IPR004477">
    <property type="entry name" value="ComEC_N"/>
</dbReference>
<organism evidence="10 11">
    <name type="scientific">Pannonibacter tanglangensis</name>
    <dbReference type="NCBI Taxonomy" id="2750084"/>
    <lineage>
        <taxon>Bacteria</taxon>
        <taxon>Pseudomonadati</taxon>
        <taxon>Pseudomonadota</taxon>
        <taxon>Alphaproteobacteria</taxon>
        <taxon>Hyphomicrobiales</taxon>
        <taxon>Stappiaceae</taxon>
        <taxon>Pannonibacter</taxon>
    </lineage>
</organism>